<dbReference type="AlphaFoldDB" id="A0A2T3N2P5"/>
<feature type="compositionally biased region" description="Basic and acidic residues" evidence="1">
    <location>
        <begin position="56"/>
        <end position="76"/>
    </location>
</feature>
<dbReference type="EMBL" id="PYMC01000002">
    <property type="protein sequence ID" value="PSW06642.1"/>
    <property type="molecule type" value="Genomic_DNA"/>
</dbReference>
<dbReference type="OrthoDB" id="5625523at2"/>
<evidence type="ECO:0000313" key="3">
    <source>
        <dbReference type="Proteomes" id="UP000240904"/>
    </source>
</evidence>
<dbReference type="Pfam" id="PF08895">
    <property type="entry name" value="DUF1840"/>
    <property type="match status" value="1"/>
</dbReference>
<name>A0A2T3N2P5_9GAMM</name>
<feature type="region of interest" description="Disordered" evidence="1">
    <location>
        <begin position="56"/>
        <end position="79"/>
    </location>
</feature>
<comment type="caution">
    <text evidence="2">The sequence shown here is derived from an EMBL/GenBank/DDBJ whole genome shotgun (WGS) entry which is preliminary data.</text>
</comment>
<accession>A0A2T3N2P5</accession>
<gene>
    <name evidence="2" type="ORF">C9I89_03650</name>
</gene>
<organism evidence="2 3">
    <name type="scientific">Photobacterium lipolyticum</name>
    <dbReference type="NCBI Taxonomy" id="266810"/>
    <lineage>
        <taxon>Bacteria</taxon>
        <taxon>Pseudomonadati</taxon>
        <taxon>Pseudomonadota</taxon>
        <taxon>Gammaproteobacteria</taxon>
        <taxon>Vibrionales</taxon>
        <taxon>Vibrionaceae</taxon>
        <taxon>Photobacterium</taxon>
    </lineage>
</organism>
<keyword evidence="3" id="KW-1185">Reference proteome</keyword>
<reference evidence="2 3" key="1">
    <citation type="submission" date="2018-03" db="EMBL/GenBank/DDBJ databases">
        <title>Whole genome sequencing of Histamine producing bacteria.</title>
        <authorList>
            <person name="Butler K."/>
        </authorList>
    </citation>
    <scope>NUCLEOTIDE SEQUENCE [LARGE SCALE GENOMIC DNA]</scope>
    <source>
        <strain evidence="2 3">DSM 16190</strain>
    </source>
</reference>
<dbReference type="InterPro" id="IPR014991">
    <property type="entry name" value="DUF1840"/>
</dbReference>
<dbReference type="RefSeq" id="WP_107282006.1">
    <property type="nucleotide sequence ID" value="NZ_PYMC01000002.1"/>
</dbReference>
<sequence>MLITFSCKVSGNVTMFGDIAKQLLKMMGFCEAVPGAIDAEDVPSALANLKQAIDEAKQRQRQEMQDGTEAAKREKDELDDADYEPEISIAIRAIPLIEMLQAAEKEQCYIMWE</sequence>
<evidence type="ECO:0000256" key="1">
    <source>
        <dbReference type="SAM" id="MobiDB-lite"/>
    </source>
</evidence>
<protein>
    <submittedName>
        <fullName evidence="2">DUF1840 domain-containing protein</fullName>
    </submittedName>
</protein>
<dbReference type="Proteomes" id="UP000240904">
    <property type="component" value="Unassembled WGS sequence"/>
</dbReference>
<proteinExistence type="predicted"/>
<evidence type="ECO:0000313" key="2">
    <source>
        <dbReference type="EMBL" id="PSW06642.1"/>
    </source>
</evidence>